<protein>
    <recommendedName>
        <fullName evidence="8">Carboxylic ester hydrolase</fullName>
        <ecNumber evidence="8">3.1.1.-</ecNumber>
    </recommendedName>
</protein>
<keyword evidence="5 8" id="KW-0378">Hydrolase</keyword>
<dbReference type="GO" id="GO:0030600">
    <property type="term" value="F:feruloyl esterase activity"/>
    <property type="evidence" value="ECO:0007669"/>
    <property type="project" value="UniProtKB-ARBA"/>
</dbReference>
<dbReference type="PANTHER" id="PTHR33938">
    <property type="entry name" value="FERULOYL ESTERASE B-RELATED"/>
    <property type="match status" value="1"/>
</dbReference>
<evidence type="ECO:0000256" key="3">
    <source>
        <dbReference type="ARBA" id="ARBA00022723"/>
    </source>
</evidence>
<dbReference type="Proteomes" id="UP000042958">
    <property type="component" value="Unassembled WGS sequence"/>
</dbReference>
<organism evidence="9 10">
    <name type="scientific">Penicillium brasilianum</name>
    <dbReference type="NCBI Taxonomy" id="104259"/>
    <lineage>
        <taxon>Eukaryota</taxon>
        <taxon>Fungi</taxon>
        <taxon>Dikarya</taxon>
        <taxon>Ascomycota</taxon>
        <taxon>Pezizomycotina</taxon>
        <taxon>Eurotiomycetes</taxon>
        <taxon>Eurotiomycetidae</taxon>
        <taxon>Eurotiales</taxon>
        <taxon>Aspergillaceae</taxon>
        <taxon>Penicillium</taxon>
    </lineage>
</organism>
<dbReference type="STRING" id="104259.A0A0F7TZW0"/>
<evidence type="ECO:0000256" key="6">
    <source>
        <dbReference type="ARBA" id="ARBA00022837"/>
    </source>
</evidence>
<dbReference type="GO" id="GO:0046872">
    <property type="term" value="F:metal ion binding"/>
    <property type="evidence" value="ECO:0007669"/>
    <property type="project" value="UniProtKB-KW"/>
</dbReference>
<dbReference type="PANTHER" id="PTHR33938:SF8">
    <property type="entry name" value="CARBOXYLIC ESTER HYDROLASE"/>
    <property type="match status" value="1"/>
</dbReference>
<proteinExistence type="inferred from homology"/>
<keyword evidence="6" id="KW-0106">Calcium</keyword>
<evidence type="ECO:0000256" key="7">
    <source>
        <dbReference type="ARBA" id="ARBA00023157"/>
    </source>
</evidence>
<dbReference type="InterPro" id="IPR029058">
    <property type="entry name" value="AB_hydrolase_fold"/>
</dbReference>
<dbReference type="OrthoDB" id="3039123at2759"/>
<comment type="similarity">
    <text evidence="1 8">Belongs to the tannase family.</text>
</comment>
<keyword evidence="7" id="KW-1015">Disulfide bond</keyword>
<sequence length="539" mass="57680">MLPRITAVIAALSGLAPGTLASHASPCSAKTFKSLKLKGIDIKSLDVTATHNLSTSGRNATGGVGIIPDIPGTPAPTVDICLVTITYTHHGQGDVINTYIGLPLDAKDWNSRFLMDGGGAWYAGGESEVLAPVLAGYASSSTDGGHDNTASTGDWVLTKDGHINWPNVWDFSSIAIAEAAVLGKLATKLYYGCEPKYSYWHGCSTGGRQGHAMAQQYPELFDGIVGGAPAVNWDKFAPAGFWGPLTAQILDVQPPTCVLDAFTNAAIEACDELDGVKDGIIALPGQCHFQASSLIGQTVQCIDPSGEITITKKMADLVAAVWDGPHSEDGRFEWYGFHYDSNLASMIGTTCTSIDDCTITPFSVSDDWVKVFLARHASFNTSSLTHQDYDRLFRQSIHQFSSVIGTENPDLSKMKRAGTKMIAWHGMQDQLVPTNGTVDYYNRVLELDPRAADYYRFFLAPGVTHCGFGSGFDPAETVFGTLQAWVENGTVPDRLEGVAVAVAPSNTSATRTAYLCPYPEVFTFIGGNPNEASSFTCVK</sequence>
<keyword evidence="10" id="KW-1185">Reference proteome</keyword>
<dbReference type="GO" id="GO:0072330">
    <property type="term" value="P:monocarboxylic acid biosynthetic process"/>
    <property type="evidence" value="ECO:0007669"/>
    <property type="project" value="UniProtKB-ARBA"/>
</dbReference>
<evidence type="ECO:0000313" key="10">
    <source>
        <dbReference type="Proteomes" id="UP000042958"/>
    </source>
</evidence>
<gene>
    <name evidence="9" type="ORF">PMG11_10681</name>
</gene>
<evidence type="ECO:0000256" key="4">
    <source>
        <dbReference type="ARBA" id="ARBA00022729"/>
    </source>
</evidence>
<accession>A0A0F7TZW0</accession>
<keyword evidence="4 8" id="KW-0732">Signal</keyword>
<evidence type="ECO:0000313" key="9">
    <source>
        <dbReference type="EMBL" id="CEJ62173.1"/>
    </source>
</evidence>
<dbReference type="GO" id="GO:0017000">
    <property type="term" value="P:antibiotic biosynthetic process"/>
    <property type="evidence" value="ECO:0007669"/>
    <property type="project" value="UniProtKB-ARBA"/>
</dbReference>
<name>A0A0F7TZW0_PENBI</name>
<keyword evidence="2" id="KW-0719">Serine esterase</keyword>
<evidence type="ECO:0000256" key="2">
    <source>
        <dbReference type="ARBA" id="ARBA00022487"/>
    </source>
</evidence>
<dbReference type="InterPro" id="IPR011118">
    <property type="entry name" value="Tannase/feruloyl_esterase"/>
</dbReference>
<feature type="signal peptide" evidence="8">
    <location>
        <begin position="1"/>
        <end position="21"/>
    </location>
</feature>
<dbReference type="AlphaFoldDB" id="A0A0F7TZW0"/>
<dbReference type="EC" id="3.1.1.-" evidence="8"/>
<feature type="chain" id="PRO_5005117574" description="Carboxylic ester hydrolase" evidence="8">
    <location>
        <begin position="22"/>
        <end position="539"/>
    </location>
</feature>
<evidence type="ECO:0000256" key="1">
    <source>
        <dbReference type="ARBA" id="ARBA00006249"/>
    </source>
</evidence>
<dbReference type="Pfam" id="PF07519">
    <property type="entry name" value="Tannase"/>
    <property type="match status" value="1"/>
</dbReference>
<reference evidence="10" key="1">
    <citation type="journal article" date="2015" name="Genome Announc.">
        <title>Draft genome sequence of the fungus Penicillium brasilianum MG11.</title>
        <authorList>
            <person name="Horn F."/>
            <person name="Linde J."/>
            <person name="Mattern D.J."/>
            <person name="Walther G."/>
            <person name="Guthke R."/>
            <person name="Brakhage A.A."/>
            <person name="Valiante V."/>
        </authorList>
    </citation>
    <scope>NUCLEOTIDE SEQUENCE [LARGE SCALE GENOMIC DNA]</scope>
    <source>
        <strain evidence="10">MG11</strain>
    </source>
</reference>
<dbReference type="EMBL" id="CDHK01000014">
    <property type="protein sequence ID" value="CEJ62173.1"/>
    <property type="molecule type" value="Genomic_DNA"/>
</dbReference>
<dbReference type="Gene3D" id="3.40.50.1820">
    <property type="entry name" value="alpha/beta hydrolase"/>
    <property type="match status" value="1"/>
</dbReference>
<evidence type="ECO:0000256" key="5">
    <source>
        <dbReference type="ARBA" id="ARBA00022801"/>
    </source>
</evidence>
<dbReference type="SUPFAM" id="SSF53474">
    <property type="entry name" value="alpha/beta-Hydrolases"/>
    <property type="match status" value="2"/>
</dbReference>
<evidence type="ECO:0000256" key="8">
    <source>
        <dbReference type="RuleBase" id="RU361238"/>
    </source>
</evidence>
<keyword evidence="3" id="KW-0479">Metal-binding</keyword>